<proteinExistence type="predicted"/>
<keyword evidence="2" id="KW-1185">Reference proteome</keyword>
<accession>A0ABP1CF01</accession>
<sequence length="146" mass="16412">MKWSNSVVIRVIWPSRLFEDIEIGIHSAALGIRPSDVVVAILAFDECPSCRTFPGFISYVLAGLKTEHDASFQPLSSLFQAELARGMLSCNALEDQLQYQLSPPPYFRPLIGASPEYCVLGCSRFVSIFFPCQAYAAIFRPRVRYR</sequence>
<gene>
    <name evidence="1" type="ORF">GFSPODELE1_LOCUS185</name>
</gene>
<dbReference type="Proteomes" id="UP001497453">
    <property type="component" value="Chromosome 1"/>
</dbReference>
<reference evidence="2" key="1">
    <citation type="submission" date="2024-04" db="EMBL/GenBank/DDBJ databases">
        <authorList>
            <person name="Shaw F."/>
            <person name="Minotto A."/>
        </authorList>
    </citation>
    <scope>NUCLEOTIDE SEQUENCE [LARGE SCALE GENOMIC DNA]</scope>
</reference>
<name>A0ABP1CF01_9APHY</name>
<evidence type="ECO:0000313" key="1">
    <source>
        <dbReference type="EMBL" id="CAL1694156.1"/>
    </source>
</evidence>
<protein>
    <submittedName>
        <fullName evidence="1">Uncharacterized protein</fullName>
    </submittedName>
</protein>
<dbReference type="EMBL" id="OZ037944">
    <property type="protein sequence ID" value="CAL1694156.1"/>
    <property type="molecule type" value="Genomic_DNA"/>
</dbReference>
<organism evidence="1 2">
    <name type="scientific">Somion occarium</name>
    <dbReference type="NCBI Taxonomy" id="3059160"/>
    <lineage>
        <taxon>Eukaryota</taxon>
        <taxon>Fungi</taxon>
        <taxon>Dikarya</taxon>
        <taxon>Basidiomycota</taxon>
        <taxon>Agaricomycotina</taxon>
        <taxon>Agaricomycetes</taxon>
        <taxon>Polyporales</taxon>
        <taxon>Cerrenaceae</taxon>
        <taxon>Somion</taxon>
    </lineage>
</organism>
<evidence type="ECO:0000313" key="2">
    <source>
        <dbReference type="Proteomes" id="UP001497453"/>
    </source>
</evidence>